<reference evidence="2" key="1">
    <citation type="submission" date="2018-05" db="EMBL/GenBank/DDBJ databases">
        <authorList>
            <person name="Lanie J.A."/>
            <person name="Ng W.-L."/>
            <person name="Kazmierczak K.M."/>
            <person name="Andrzejewski T.M."/>
            <person name="Davidsen T.M."/>
            <person name="Wayne K.J."/>
            <person name="Tettelin H."/>
            <person name="Glass J.I."/>
            <person name="Rusch D."/>
            <person name="Podicherti R."/>
            <person name="Tsui H.-C.T."/>
            <person name="Winkler M.E."/>
        </authorList>
    </citation>
    <scope>NUCLEOTIDE SEQUENCE</scope>
</reference>
<proteinExistence type="predicted"/>
<gene>
    <name evidence="2" type="ORF">METZ01_LOCUS515586</name>
</gene>
<evidence type="ECO:0000313" key="2">
    <source>
        <dbReference type="EMBL" id="SVE62732.1"/>
    </source>
</evidence>
<dbReference type="EMBL" id="UINC01230554">
    <property type="protein sequence ID" value="SVE62732.1"/>
    <property type="molecule type" value="Genomic_DNA"/>
</dbReference>
<accession>A0A383F0L2</accession>
<feature type="region of interest" description="Disordered" evidence="1">
    <location>
        <begin position="1"/>
        <end position="25"/>
    </location>
</feature>
<feature type="compositionally biased region" description="Polar residues" evidence="1">
    <location>
        <begin position="15"/>
        <end position="25"/>
    </location>
</feature>
<protein>
    <submittedName>
        <fullName evidence="2">Uncharacterized protein</fullName>
    </submittedName>
</protein>
<feature type="non-terminal residue" evidence="2">
    <location>
        <position position="1"/>
    </location>
</feature>
<sequence>QWIGGQLDEIASAPQGGSINTPELR</sequence>
<organism evidence="2">
    <name type="scientific">marine metagenome</name>
    <dbReference type="NCBI Taxonomy" id="408172"/>
    <lineage>
        <taxon>unclassified sequences</taxon>
        <taxon>metagenomes</taxon>
        <taxon>ecological metagenomes</taxon>
    </lineage>
</organism>
<dbReference type="AlphaFoldDB" id="A0A383F0L2"/>
<name>A0A383F0L2_9ZZZZ</name>
<evidence type="ECO:0000256" key="1">
    <source>
        <dbReference type="SAM" id="MobiDB-lite"/>
    </source>
</evidence>